<keyword evidence="6" id="KW-0460">Magnesium</keyword>
<comment type="subcellular location">
    <subcellularLocation>
        <location evidence="6">Cytoplasm</location>
    </subcellularLocation>
</comment>
<evidence type="ECO:0000313" key="8">
    <source>
        <dbReference type="EMBL" id="HIU14100.1"/>
    </source>
</evidence>
<proteinExistence type="inferred from homology"/>
<keyword evidence="6" id="KW-0694">RNA-binding</keyword>
<dbReference type="SUPFAM" id="SSF69065">
    <property type="entry name" value="RNase III domain-like"/>
    <property type="match status" value="1"/>
</dbReference>
<keyword evidence="1 6" id="KW-0690">Ribosome biogenesis</keyword>
<reference evidence="8" key="2">
    <citation type="journal article" date="2021" name="PeerJ">
        <title>Extensive microbial diversity within the chicken gut microbiome revealed by metagenomics and culture.</title>
        <authorList>
            <person name="Gilroy R."/>
            <person name="Ravi A."/>
            <person name="Getino M."/>
            <person name="Pursley I."/>
            <person name="Horton D.L."/>
            <person name="Alikhan N.F."/>
            <person name="Baker D."/>
            <person name="Gharbi K."/>
            <person name="Hall N."/>
            <person name="Watson M."/>
            <person name="Adriaenssens E.M."/>
            <person name="Foster-Nyarko E."/>
            <person name="Jarju S."/>
            <person name="Secka A."/>
            <person name="Antonio M."/>
            <person name="Oren A."/>
            <person name="Chaudhuri R.R."/>
            <person name="La Ragione R."/>
            <person name="Hildebrand F."/>
            <person name="Pallen M.J."/>
        </authorList>
    </citation>
    <scope>NUCLEOTIDE SEQUENCE</scope>
    <source>
        <strain evidence="8">CHK195-11698</strain>
    </source>
</reference>
<keyword evidence="3 6" id="KW-0540">Nuclease</keyword>
<dbReference type="EMBL" id="DVMJ01000071">
    <property type="protein sequence ID" value="HIU14100.1"/>
    <property type="molecule type" value="Genomic_DNA"/>
</dbReference>
<keyword evidence="4 6" id="KW-0255">Endonuclease</keyword>
<comment type="similarity">
    <text evidence="6">Belongs to the MrnC RNase family.</text>
</comment>
<comment type="cofactor">
    <cofactor evidence="6">
        <name>Mg(2+)</name>
        <dbReference type="ChEBI" id="CHEBI:18420"/>
    </cofactor>
</comment>
<keyword evidence="2 6" id="KW-0698">rRNA processing</keyword>
<gene>
    <name evidence="6" type="primary">mrnC</name>
    <name evidence="8" type="ORF">IAD15_08535</name>
</gene>
<feature type="domain" description="RNase III" evidence="7">
    <location>
        <begin position="10"/>
        <end position="108"/>
    </location>
</feature>
<evidence type="ECO:0000256" key="1">
    <source>
        <dbReference type="ARBA" id="ARBA00022517"/>
    </source>
</evidence>
<comment type="subunit">
    <text evidence="6">Homodimer.</text>
</comment>
<dbReference type="EC" id="3.1.26.-" evidence="6"/>
<keyword evidence="6" id="KW-0699">rRNA-binding</keyword>
<evidence type="ECO:0000313" key="9">
    <source>
        <dbReference type="Proteomes" id="UP000824175"/>
    </source>
</evidence>
<evidence type="ECO:0000256" key="6">
    <source>
        <dbReference type="HAMAP-Rule" id="MF_01468"/>
    </source>
</evidence>
<dbReference type="InterPro" id="IPR000999">
    <property type="entry name" value="RNase_III_dom"/>
</dbReference>
<comment type="caution">
    <text evidence="8">The sequence shown here is derived from an EMBL/GenBank/DDBJ whole genome shotgun (WGS) entry which is preliminary data.</text>
</comment>
<dbReference type="PIRSF" id="PIRSF005520">
    <property type="entry name" value="UCP005520"/>
    <property type="match status" value="1"/>
</dbReference>
<dbReference type="PANTHER" id="PTHR34276:SF1">
    <property type="entry name" value="MINI-RIBONUCLEASE 3"/>
    <property type="match status" value="1"/>
</dbReference>
<dbReference type="GO" id="GO:0019843">
    <property type="term" value="F:rRNA binding"/>
    <property type="evidence" value="ECO:0007669"/>
    <property type="project" value="UniProtKB-UniRule"/>
</dbReference>
<evidence type="ECO:0000256" key="5">
    <source>
        <dbReference type="ARBA" id="ARBA00022801"/>
    </source>
</evidence>
<evidence type="ECO:0000256" key="3">
    <source>
        <dbReference type="ARBA" id="ARBA00022722"/>
    </source>
</evidence>
<dbReference type="Gene3D" id="1.10.1520.10">
    <property type="entry name" value="Ribonuclease III domain"/>
    <property type="match status" value="1"/>
</dbReference>
<dbReference type="InterPro" id="IPR036389">
    <property type="entry name" value="RNase_III_sf"/>
</dbReference>
<name>A0A9D1HP21_9FIRM</name>
<accession>A0A9D1HP21</accession>
<dbReference type="Proteomes" id="UP000824175">
    <property type="component" value="Unassembled WGS sequence"/>
</dbReference>
<dbReference type="InterPro" id="IPR008226">
    <property type="entry name" value="Mini3_fam"/>
</dbReference>
<dbReference type="GO" id="GO:0004525">
    <property type="term" value="F:ribonuclease III activity"/>
    <property type="evidence" value="ECO:0007669"/>
    <property type="project" value="InterPro"/>
</dbReference>
<dbReference type="AlphaFoldDB" id="A0A9D1HP21"/>
<organism evidence="8 9">
    <name type="scientific">Candidatus Fimiplasma intestinipullorum</name>
    <dbReference type="NCBI Taxonomy" id="2840825"/>
    <lineage>
        <taxon>Bacteria</taxon>
        <taxon>Bacillati</taxon>
        <taxon>Bacillota</taxon>
        <taxon>Clostridia</taxon>
        <taxon>Eubacteriales</taxon>
        <taxon>Candidatus Fimiplasma</taxon>
    </lineage>
</organism>
<dbReference type="Pfam" id="PF00636">
    <property type="entry name" value="Ribonuclease_3"/>
    <property type="match status" value="1"/>
</dbReference>
<dbReference type="HAMAP" id="MF_01468">
    <property type="entry name" value="RNase_Mini_III"/>
    <property type="match status" value="1"/>
</dbReference>
<evidence type="ECO:0000259" key="7">
    <source>
        <dbReference type="Pfam" id="PF00636"/>
    </source>
</evidence>
<dbReference type="GO" id="GO:0006364">
    <property type="term" value="P:rRNA processing"/>
    <property type="evidence" value="ECO:0007669"/>
    <property type="project" value="UniProtKB-UniRule"/>
</dbReference>
<keyword evidence="5 6" id="KW-0378">Hydrolase</keyword>
<dbReference type="PANTHER" id="PTHR34276">
    <property type="entry name" value="MINI-RIBONUCLEASE 3"/>
    <property type="match status" value="1"/>
</dbReference>
<protein>
    <recommendedName>
        <fullName evidence="6">Mini-ribonuclease 3</fullName>
        <shortName evidence="6">Mini-3</shortName>
        <shortName evidence="6">Mini-RNase 3</shortName>
        <ecNumber evidence="6">3.1.26.-</ecNumber>
    </recommendedName>
    <alternativeName>
        <fullName evidence="6">Mini-RNase III</fullName>
        <shortName evidence="6">Mini-III</shortName>
    </alternativeName>
</protein>
<reference evidence="8" key="1">
    <citation type="submission" date="2020-10" db="EMBL/GenBank/DDBJ databases">
        <authorList>
            <person name="Gilroy R."/>
        </authorList>
    </citation>
    <scope>NUCLEOTIDE SEQUENCE</scope>
    <source>
        <strain evidence="8">CHK195-11698</strain>
    </source>
</reference>
<dbReference type="GO" id="GO:0005737">
    <property type="term" value="C:cytoplasm"/>
    <property type="evidence" value="ECO:0007669"/>
    <property type="project" value="UniProtKB-SubCell"/>
</dbReference>
<feature type="active site" evidence="6">
    <location>
        <position position="16"/>
    </location>
</feature>
<sequence>MRPELTNALVLAYIGDAVLEVLVRDYLVLEAGIVKPHLLQKASIQYVSAWAQADFMQAAKEQDWLTSQELDWYRRGRNAHHARKTHKDVKAHNESSGFEAILGTWHLMGNEPRIQEIFRLYIAYINRKKGETDERMDLR</sequence>
<keyword evidence="6" id="KW-0963">Cytoplasm</keyword>
<evidence type="ECO:0000256" key="2">
    <source>
        <dbReference type="ARBA" id="ARBA00022552"/>
    </source>
</evidence>
<evidence type="ECO:0000256" key="4">
    <source>
        <dbReference type="ARBA" id="ARBA00022759"/>
    </source>
</evidence>
<comment type="function">
    <text evidence="6">Involved in correct processing of both the 5' and 3' ends of 23S rRNA precursor. Processes 30S rRNA precursor transcript even in absence of ribonuclease 3 (Rnc); Rnc processes 30S rRNA into smaller rRNA precursors.</text>
</comment>